<name>A0A6C0IW32_9ZZZZ</name>
<protein>
    <submittedName>
        <fullName evidence="1">Uncharacterized protein</fullName>
    </submittedName>
</protein>
<accession>A0A6C0IW32</accession>
<sequence length="283" mass="33421">MSSIKKIQNMKGGGSWTSLCPICGIHFRISFDKSTIEELSNYSSKKRKSEDQLIKLNKIISNFKKFKIIEKNNKMFSKYNKITMLLPNGIIKHNIKYDDNCDFDKYTEVFFNDSRMETAGLPMHTECWKLAESKFNHKLKYEDFLFNKNETKLTKEEKRKLDLSIYLLHYIDYKIASKYSTQDWIDNIFDIRFENFLFNEKDWYILYLPSGESDEAQRNSKRIEKNLLKIIKGITKNITLKVRPSPSESATLFKQGTKKKGNDGMMYIIDVNKNGVNRWKKVV</sequence>
<dbReference type="AlphaFoldDB" id="A0A6C0IW32"/>
<proteinExistence type="predicted"/>
<reference evidence="1" key="1">
    <citation type="journal article" date="2020" name="Nature">
        <title>Giant virus diversity and host interactions through global metagenomics.</title>
        <authorList>
            <person name="Schulz F."/>
            <person name="Roux S."/>
            <person name="Paez-Espino D."/>
            <person name="Jungbluth S."/>
            <person name="Walsh D.A."/>
            <person name="Denef V.J."/>
            <person name="McMahon K.D."/>
            <person name="Konstantinidis K.T."/>
            <person name="Eloe-Fadrosh E.A."/>
            <person name="Kyrpides N.C."/>
            <person name="Woyke T."/>
        </authorList>
    </citation>
    <scope>NUCLEOTIDE SEQUENCE</scope>
    <source>
        <strain evidence="1">GVMAG-M-3300024302-11</strain>
    </source>
</reference>
<evidence type="ECO:0000313" key="1">
    <source>
        <dbReference type="EMBL" id="QHT96616.1"/>
    </source>
</evidence>
<dbReference type="EMBL" id="MN740260">
    <property type="protein sequence ID" value="QHT96616.1"/>
    <property type="molecule type" value="Genomic_DNA"/>
</dbReference>
<organism evidence="1">
    <name type="scientific">viral metagenome</name>
    <dbReference type="NCBI Taxonomy" id="1070528"/>
    <lineage>
        <taxon>unclassified sequences</taxon>
        <taxon>metagenomes</taxon>
        <taxon>organismal metagenomes</taxon>
    </lineage>
</organism>